<evidence type="ECO:0000313" key="2">
    <source>
        <dbReference type="EMBL" id="PHP65367.1"/>
    </source>
</evidence>
<dbReference type="Pfam" id="PF13372">
    <property type="entry name" value="Alginate_exp"/>
    <property type="match status" value="1"/>
</dbReference>
<evidence type="ECO:0000313" key="3">
    <source>
        <dbReference type="Proteomes" id="UP000221168"/>
    </source>
</evidence>
<evidence type="ECO:0000259" key="1">
    <source>
        <dbReference type="Pfam" id="PF13372"/>
    </source>
</evidence>
<dbReference type="EMBL" id="PDVP01000016">
    <property type="protein sequence ID" value="PHP65367.1"/>
    <property type="molecule type" value="Genomic_DNA"/>
</dbReference>
<dbReference type="AlphaFoldDB" id="A0A2G1QIJ7"/>
<dbReference type="InterPro" id="IPR025388">
    <property type="entry name" value="Alginate_export_dom"/>
</dbReference>
<name>A0A2G1QIJ7_9HYPH</name>
<dbReference type="RefSeq" id="WP_099308108.1">
    <property type="nucleotide sequence ID" value="NZ_PDVP01000016.1"/>
</dbReference>
<dbReference type="Proteomes" id="UP000221168">
    <property type="component" value="Unassembled WGS sequence"/>
</dbReference>
<comment type="caution">
    <text evidence="2">The sequence shown here is derived from an EMBL/GenBank/DDBJ whole genome shotgun (WGS) entry which is preliminary data.</text>
</comment>
<accession>A0A2G1QIJ7</accession>
<dbReference type="Gene3D" id="2.40.160.100">
    <property type="match status" value="1"/>
</dbReference>
<keyword evidence="3" id="KW-1185">Reference proteome</keyword>
<sequence length="449" mass="48524">MLLHDANGLVIRAHFQAGINGVVERNLFWDLASTFAPTSGYDSDANWLEFYVKPGLSFDYSLANGGTFYGKLTGVGSYTSGTDAYAEGNTGRITLEEGYLGYKTADLGGVRLDMSVGPRELKLGTGMLVANGASSGFERGALKLGPRKAWEMSAIGRIYSGGATGTVFYIDPNELPSSDNGNRLAGGDIRYDSSSGGYIGLTYLNVLESRTPYPQAAPGGIGPPSIIANGRDGTNAINFYARTNPFEGMYGNLFVNADFAYEWNDRIDLSAWAGRVQVGYAFNDLPWSPTLTYSYQTFSGDDPNTSRLERFDPLYYEGSPSAWATGSKSSMVFLNSNVQSHNIALRLQPTRRDSVTFRYAHIRANELNSPIQFGQGTRPGSIGGSSTVISGVTDAHLSDDFFLEYSRVINPNTYLTAGVSVAFPGAGIRNLPGHQPYWTGGFLNVVVNY</sequence>
<gene>
    <name evidence="2" type="ORF">CSC94_19795</name>
</gene>
<proteinExistence type="predicted"/>
<organism evidence="2 3">
    <name type="scientific">Zhengella mangrovi</name>
    <dbReference type="NCBI Taxonomy" id="1982044"/>
    <lineage>
        <taxon>Bacteria</taxon>
        <taxon>Pseudomonadati</taxon>
        <taxon>Pseudomonadota</taxon>
        <taxon>Alphaproteobacteria</taxon>
        <taxon>Hyphomicrobiales</taxon>
        <taxon>Notoacmeibacteraceae</taxon>
        <taxon>Zhengella</taxon>
    </lineage>
</organism>
<dbReference type="InterPro" id="IPR053728">
    <property type="entry name" value="Alginate_Permeability_Chnl"/>
</dbReference>
<dbReference type="OrthoDB" id="311329at2"/>
<reference evidence="2 3" key="1">
    <citation type="submission" date="2017-10" db="EMBL/GenBank/DDBJ databases">
        <title>Sedimentibacterium mangrovi gen. nov., sp. nov., a novel member of family Phyllobacteriacea isolated from mangrove sediment.</title>
        <authorList>
            <person name="Liao H."/>
            <person name="Tian Y."/>
        </authorList>
    </citation>
    <scope>NUCLEOTIDE SEQUENCE [LARGE SCALE GENOMIC DNA]</scope>
    <source>
        <strain evidence="2 3">X9-2-2</strain>
    </source>
</reference>
<feature type="domain" description="Alginate export" evidence="1">
    <location>
        <begin position="270"/>
        <end position="434"/>
    </location>
</feature>
<protein>
    <recommendedName>
        <fullName evidence="1">Alginate export domain-containing protein</fullName>
    </recommendedName>
</protein>